<feature type="active site" description="Nucleophile" evidence="4">
    <location>
        <position position="201"/>
    </location>
</feature>
<comment type="similarity">
    <text evidence="1">Belongs to the peptidase S33 family.</text>
</comment>
<dbReference type="InterPro" id="IPR010497">
    <property type="entry name" value="Epoxide_hydro_N"/>
</dbReference>
<dbReference type="InterPro" id="IPR000639">
    <property type="entry name" value="Epox_hydrolase-like"/>
</dbReference>
<feature type="active site" description="Proton acceptor" evidence="4">
    <location>
        <position position="388"/>
    </location>
</feature>
<dbReference type="InterPro" id="IPR016292">
    <property type="entry name" value="Epoxide_hydrolase"/>
</dbReference>
<dbReference type="AlphaFoldDB" id="A0A8K0WQ78"/>
<keyword evidence="7" id="KW-1185">Reference proteome</keyword>
<dbReference type="PIRSF" id="PIRSF001112">
    <property type="entry name" value="Epoxide_hydrolase"/>
    <property type="match status" value="1"/>
</dbReference>
<proteinExistence type="inferred from homology"/>
<evidence type="ECO:0000256" key="4">
    <source>
        <dbReference type="PIRSR" id="PIRSR001112-1"/>
    </source>
</evidence>
<keyword evidence="3 6" id="KW-0378">Hydrolase</keyword>
<evidence type="ECO:0000313" key="6">
    <source>
        <dbReference type="EMBL" id="KAH7316980.1"/>
    </source>
</evidence>
<dbReference type="OrthoDB" id="6431331at2759"/>
<dbReference type="PANTHER" id="PTHR21661:SF35">
    <property type="entry name" value="EPOXIDE HYDROLASE"/>
    <property type="match status" value="1"/>
</dbReference>
<evidence type="ECO:0000256" key="2">
    <source>
        <dbReference type="ARBA" id="ARBA00022797"/>
    </source>
</evidence>
<organism evidence="6 7">
    <name type="scientific">Stachybotrys elegans</name>
    <dbReference type="NCBI Taxonomy" id="80388"/>
    <lineage>
        <taxon>Eukaryota</taxon>
        <taxon>Fungi</taxon>
        <taxon>Dikarya</taxon>
        <taxon>Ascomycota</taxon>
        <taxon>Pezizomycotina</taxon>
        <taxon>Sordariomycetes</taxon>
        <taxon>Hypocreomycetidae</taxon>
        <taxon>Hypocreales</taxon>
        <taxon>Stachybotryaceae</taxon>
        <taxon>Stachybotrys</taxon>
    </lineage>
</organism>
<evidence type="ECO:0000256" key="3">
    <source>
        <dbReference type="ARBA" id="ARBA00022801"/>
    </source>
</evidence>
<dbReference type="Pfam" id="PF06441">
    <property type="entry name" value="EHN"/>
    <property type="match status" value="1"/>
</dbReference>
<reference evidence="6" key="1">
    <citation type="journal article" date="2021" name="Nat. Commun.">
        <title>Genetic determinants of endophytism in the Arabidopsis root mycobiome.</title>
        <authorList>
            <person name="Mesny F."/>
            <person name="Miyauchi S."/>
            <person name="Thiergart T."/>
            <person name="Pickel B."/>
            <person name="Atanasova L."/>
            <person name="Karlsson M."/>
            <person name="Huettel B."/>
            <person name="Barry K.W."/>
            <person name="Haridas S."/>
            <person name="Chen C."/>
            <person name="Bauer D."/>
            <person name="Andreopoulos W."/>
            <person name="Pangilinan J."/>
            <person name="LaButti K."/>
            <person name="Riley R."/>
            <person name="Lipzen A."/>
            <person name="Clum A."/>
            <person name="Drula E."/>
            <person name="Henrissat B."/>
            <person name="Kohler A."/>
            <person name="Grigoriev I.V."/>
            <person name="Martin F.M."/>
            <person name="Hacquard S."/>
        </authorList>
    </citation>
    <scope>NUCLEOTIDE SEQUENCE</scope>
    <source>
        <strain evidence="6">MPI-CAGE-CH-0235</strain>
    </source>
</reference>
<protein>
    <submittedName>
        <fullName evidence="6">Alpha/Beta hydrolase protein</fullName>
    </submittedName>
</protein>
<dbReference type="PRINTS" id="PR00412">
    <property type="entry name" value="EPOXHYDRLASE"/>
</dbReference>
<evidence type="ECO:0000313" key="7">
    <source>
        <dbReference type="Proteomes" id="UP000813444"/>
    </source>
</evidence>
<keyword evidence="2" id="KW-0058">Aromatic hydrocarbons catabolism</keyword>
<evidence type="ECO:0000256" key="1">
    <source>
        <dbReference type="ARBA" id="ARBA00010088"/>
    </source>
</evidence>
<comment type="caution">
    <text evidence="6">The sequence shown here is derived from an EMBL/GenBank/DDBJ whole genome shotgun (WGS) entry which is preliminary data.</text>
</comment>
<feature type="domain" description="Epoxide hydrolase N-terminal" evidence="5">
    <location>
        <begin position="27"/>
        <end position="138"/>
    </location>
</feature>
<dbReference type="GO" id="GO:0004301">
    <property type="term" value="F:epoxide hydrolase activity"/>
    <property type="evidence" value="ECO:0007669"/>
    <property type="project" value="TreeGrafter"/>
</dbReference>
<evidence type="ECO:0000259" key="5">
    <source>
        <dbReference type="Pfam" id="PF06441"/>
    </source>
</evidence>
<accession>A0A8K0WQ78</accession>
<dbReference type="InterPro" id="IPR029058">
    <property type="entry name" value="AB_hydrolase_fold"/>
</dbReference>
<gene>
    <name evidence="6" type="ORF">B0I35DRAFT_354762</name>
</gene>
<dbReference type="Gene3D" id="3.40.50.1820">
    <property type="entry name" value="alpha/beta hydrolase"/>
    <property type="match status" value="1"/>
</dbReference>
<dbReference type="EMBL" id="JAGPNK010000008">
    <property type="protein sequence ID" value="KAH7316980.1"/>
    <property type="molecule type" value="Genomic_DNA"/>
</dbReference>
<dbReference type="GO" id="GO:0097176">
    <property type="term" value="P:epoxide metabolic process"/>
    <property type="evidence" value="ECO:0007669"/>
    <property type="project" value="TreeGrafter"/>
</dbReference>
<feature type="active site" description="Proton donor" evidence="4">
    <location>
        <position position="327"/>
    </location>
</feature>
<dbReference type="SUPFAM" id="SSF53474">
    <property type="entry name" value="alpha/beta-Hydrolases"/>
    <property type="match status" value="1"/>
</dbReference>
<dbReference type="Proteomes" id="UP000813444">
    <property type="component" value="Unassembled WGS sequence"/>
</dbReference>
<dbReference type="PANTHER" id="PTHR21661">
    <property type="entry name" value="EPOXIDE HYDROLASE 1-RELATED"/>
    <property type="match status" value="1"/>
</dbReference>
<name>A0A8K0WQ78_9HYPO</name>
<sequence length="415" mass="47116">MTGQTKTVGRDEAKHDLKFPEGPYPARYEINLSQDFLDKTLRKVQEYRPTSGLSAEWTIEGPAPQHVEQLAQYWGSVYDWKSVEEKISTDYQHYATVIPEVDNYTHPIPLHFIHHRSKNEDAMPLLLLHGWPSSFLEWSRVIGSLTNHPTQSFHIVAPSLPGFGFSPAPTAPGLGPRQMGNAFNLLMKQLGYDRYSMATTDLGWTIGMWMAHEQSEHIIGHFCDFFFSPPNDDDLARMQSGTLTAEEAAYLGNANAWMNSHSAYSTVHSQKPLALSYAFTDSPVGFLAWIWDLAYTASDGYECSEEELITDTMMLWIPGPYANIRTYLEYYKPGNMQFPTSTVPTGVSQWGFGQGPFQDIGNFPFVPQEWIKRTVNLTYFNRHTSGGHFPSIKEPGLWVQDVQAFFYQLNVTRAQ</sequence>